<organism evidence="11 12">
    <name type="scientific">Bradyrhizobium erythrophlei</name>
    <dbReference type="NCBI Taxonomy" id="1437360"/>
    <lineage>
        <taxon>Bacteria</taxon>
        <taxon>Pseudomonadati</taxon>
        <taxon>Pseudomonadota</taxon>
        <taxon>Alphaproteobacteria</taxon>
        <taxon>Hyphomicrobiales</taxon>
        <taxon>Nitrobacteraceae</taxon>
        <taxon>Bradyrhizobium</taxon>
    </lineage>
</organism>
<keyword evidence="8 9" id="KW-0472">Membrane</keyword>
<dbReference type="PANTHER" id="PTHR30413">
    <property type="entry name" value="INNER MEMBRANE TRANSPORT PERMEASE"/>
    <property type="match status" value="1"/>
</dbReference>
<dbReference type="EMBL" id="LT670818">
    <property type="protein sequence ID" value="SHH64944.1"/>
    <property type="molecule type" value="Genomic_DNA"/>
</dbReference>
<keyword evidence="5 9" id="KW-0812">Transmembrane</keyword>
<dbReference type="InterPro" id="IPR013525">
    <property type="entry name" value="ABC2_TM"/>
</dbReference>
<evidence type="ECO:0000256" key="3">
    <source>
        <dbReference type="ARBA" id="ARBA00022448"/>
    </source>
</evidence>
<keyword evidence="7" id="KW-0625">Polysaccharide transport</keyword>
<dbReference type="GO" id="GO:0015920">
    <property type="term" value="P:lipopolysaccharide transport"/>
    <property type="evidence" value="ECO:0007669"/>
    <property type="project" value="TreeGrafter"/>
</dbReference>
<evidence type="ECO:0000256" key="8">
    <source>
        <dbReference type="ARBA" id="ARBA00023136"/>
    </source>
</evidence>
<dbReference type="RefSeq" id="WP_425305242.1">
    <property type="nucleotide sequence ID" value="NZ_LT670818.1"/>
</dbReference>
<feature type="transmembrane region" description="Helical" evidence="9">
    <location>
        <begin position="61"/>
        <end position="81"/>
    </location>
</feature>
<keyword evidence="7" id="KW-0762">Sugar transport</keyword>
<keyword evidence="4" id="KW-1003">Cell membrane</keyword>
<accession>A0A1M5UPP9</accession>
<evidence type="ECO:0000256" key="1">
    <source>
        <dbReference type="ARBA" id="ARBA00004651"/>
    </source>
</evidence>
<proteinExistence type="inferred from homology"/>
<gene>
    <name evidence="11" type="ORF">SAMN05444169_8565</name>
</gene>
<feature type="transmembrane region" description="Helical" evidence="9">
    <location>
        <begin position="140"/>
        <end position="160"/>
    </location>
</feature>
<reference evidence="11 12" key="1">
    <citation type="submission" date="2016-11" db="EMBL/GenBank/DDBJ databases">
        <authorList>
            <person name="Jaros S."/>
            <person name="Januszkiewicz K."/>
            <person name="Wedrychowicz H."/>
        </authorList>
    </citation>
    <scope>NUCLEOTIDE SEQUENCE [LARGE SCALE GENOMIC DNA]</scope>
    <source>
        <strain evidence="11 12">GAS242</strain>
    </source>
</reference>
<feature type="transmembrane region" description="Helical" evidence="9">
    <location>
        <begin position="166"/>
        <end position="190"/>
    </location>
</feature>
<evidence type="ECO:0000313" key="12">
    <source>
        <dbReference type="Proteomes" id="UP000190675"/>
    </source>
</evidence>
<sequence>MTATLDDGPRNPPRSLLVTRGGTGFDFSMAISDFSYGLALWRLWVRLGWNDILQRYRRSMLGPFWLTASMAIMVIVLGVLYAELFNTPIHDFLPYLCVGLLVWNLMSSFLIEGGALFTGAESYIKQIRLPYSVYVYRSSWSKLVIFAHNFIIYFGVLLYFEIWPGTVALLAIPGLLLILLNGAAITLLIGMVSARFRDVPQLINSVVQIVFFVTPIMWKPELLRGRAYIADFNPFYHLLEIVRAPLLGSLPSAKSYAAVLLITLVNAVIVGAFFARFRSRISYWV</sequence>
<keyword evidence="6 9" id="KW-1133">Transmembrane helix</keyword>
<feature type="transmembrane region" description="Helical" evidence="9">
    <location>
        <begin position="255"/>
        <end position="275"/>
    </location>
</feature>
<evidence type="ECO:0000256" key="2">
    <source>
        <dbReference type="ARBA" id="ARBA00007783"/>
    </source>
</evidence>
<feature type="transmembrane region" description="Helical" evidence="9">
    <location>
        <begin position="202"/>
        <end position="218"/>
    </location>
</feature>
<evidence type="ECO:0000259" key="10">
    <source>
        <dbReference type="Pfam" id="PF01061"/>
    </source>
</evidence>
<evidence type="ECO:0000256" key="7">
    <source>
        <dbReference type="ARBA" id="ARBA00023047"/>
    </source>
</evidence>
<dbReference type="Pfam" id="PF01061">
    <property type="entry name" value="ABC2_membrane"/>
    <property type="match status" value="1"/>
</dbReference>
<evidence type="ECO:0000256" key="9">
    <source>
        <dbReference type="SAM" id="Phobius"/>
    </source>
</evidence>
<dbReference type="GO" id="GO:0005886">
    <property type="term" value="C:plasma membrane"/>
    <property type="evidence" value="ECO:0007669"/>
    <property type="project" value="UniProtKB-SubCell"/>
</dbReference>
<feature type="domain" description="ABC-2 type transporter transmembrane" evidence="10">
    <location>
        <begin position="46"/>
        <end position="245"/>
    </location>
</feature>
<dbReference type="GO" id="GO:0015774">
    <property type="term" value="P:polysaccharide transport"/>
    <property type="evidence" value="ECO:0007669"/>
    <property type="project" value="UniProtKB-KW"/>
</dbReference>
<feature type="transmembrane region" description="Helical" evidence="9">
    <location>
        <begin position="93"/>
        <end position="119"/>
    </location>
</feature>
<dbReference type="GO" id="GO:0140359">
    <property type="term" value="F:ABC-type transporter activity"/>
    <property type="evidence" value="ECO:0007669"/>
    <property type="project" value="InterPro"/>
</dbReference>
<protein>
    <submittedName>
        <fullName evidence="11">ABC-2 type transport system permease protein/lipopolysaccharide transport system permease protein</fullName>
    </submittedName>
</protein>
<comment type="subcellular location">
    <subcellularLocation>
        <location evidence="1">Cell membrane</location>
        <topology evidence="1">Multi-pass membrane protein</topology>
    </subcellularLocation>
</comment>
<evidence type="ECO:0000313" key="11">
    <source>
        <dbReference type="EMBL" id="SHH64944.1"/>
    </source>
</evidence>
<keyword evidence="3" id="KW-0813">Transport</keyword>
<evidence type="ECO:0000256" key="4">
    <source>
        <dbReference type="ARBA" id="ARBA00022475"/>
    </source>
</evidence>
<dbReference type="AlphaFoldDB" id="A0A1M5UPP9"/>
<evidence type="ECO:0000256" key="6">
    <source>
        <dbReference type="ARBA" id="ARBA00022989"/>
    </source>
</evidence>
<name>A0A1M5UPP9_9BRAD</name>
<dbReference type="Proteomes" id="UP000190675">
    <property type="component" value="Chromosome I"/>
</dbReference>
<dbReference type="PANTHER" id="PTHR30413:SF10">
    <property type="entry name" value="CAPSULE POLYSACCHARIDE EXPORT INNER-MEMBRANE PROTEIN CTRC"/>
    <property type="match status" value="1"/>
</dbReference>
<evidence type="ECO:0000256" key="5">
    <source>
        <dbReference type="ARBA" id="ARBA00022692"/>
    </source>
</evidence>
<comment type="similarity">
    <text evidence="2">Belongs to the ABC-2 integral membrane protein family.</text>
</comment>